<dbReference type="InterPro" id="IPR005162">
    <property type="entry name" value="Retrotrans_gag_dom"/>
</dbReference>
<keyword evidence="4" id="KW-0540">Nuclease</keyword>
<evidence type="ECO:0000259" key="9">
    <source>
        <dbReference type="Pfam" id="PF00078"/>
    </source>
</evidence>
<keyword evidence="12" id="KW-1185">Reference proteome</keyword>
<keyword evidence="7" id="KW-0695">RNA-directed DNA polymerase</keyword>
<dbReference type="FunFam" id="3.10.10.10:FF:000007">
    <property type="entry name" value="Retrovirus-related Pol polyprotein from transposon 17.6-like Protein"/>
    <property type="match status" value="1"/>
</dbReference>
<protein>
    <recommendedName>
        <fullName evidence="13">Reverse transcriptase domain-containing protein</fullName>
    </recommendedName>
</protein>
<feature type="domain" description="Reverse transcriptase" evidence="9">
    <location>
        <begin position="476"/>
        <end position="619"/>
    </location>
</feature>
<evidence type="ECO:0000256" key="3">
    <source>
        <dbReference type="ARBA" id="ARBA00022695"/>
    </source>
</evidence>
<dbReference type="InterPro" id="IPR043128">
    <property type="entry name" value="Rev_trsase/Diguanyl_cyclase"/>
</dbReference>
<dbReference type="AlphaFoldDB" id="A0A9D4TG29"/>
<dbReference type="CDD" id="cd01647">
    <property type="entry name" value="RT_LTR"/>
    <property type="match status" value="1"/>
</dbReference>
<dbReference type="PANTHER" id="PTHR24559">
    <property type="entry name" value="TRANSPOSON TY3-I GAG-POL POLYPROTEIN"/>
    <property type="match status" value="1"/>
</dbReference>
<evidence type="ECO:0000256" key="7">
    <source>
        <dbReference type="ARBA" id="ARBA00022918"/>
    </source>
</evidence>
<evidence type="ECO:0000256" key="5">
    <source>
        <dbReference type="ARBA" id="ARBA00022759"/>
    </source>
</evidence>
<evidence type="ECO:0000313" key="11">
    <source>
        <dbReference type="EMBL" id="KAI3424683.1"/>
    </source>
</evidence>
<evidence type="ECO:0000313" key="12">
    <source>
        <dbReference type="Proteomes" id="UP001055712"/>
    </source>
</evidence>
<keyword evidence="1" id="KW-0645">Protease</keyword>
<dbReference type="OrthoDB" id="515270at2759"/>
<feature type="region of interest" description="Disordered" evidence="8">
    <location>
        <begin position="1"/>
        <end position="33"/>
    </location>
</feature>
<keyword evidence="3" id="KW-0548">Nucleotidyltransferase</keyword>
<feature type="compositionally biased region" description="Polar residues" evidence="8">
    <location>
        <begin position="281"/>
        <end position="294"/>
    </location>
</feature>
<reference evidence="11" key="1">
    <citation type="journal article" date="2019" name="Plant J.">
        <title>Chlorella vulgaris genome assembly and annotation reveals the molecular basis for metabolic acclimation to high light conditions.</title>
        <authorList>
            <person name="Cecchin M."/>
            <person name="Marcolungo L."/>
            <person name="Rossato M."/>
            <person name="Girolomoni L."/>
            <person name="Cosentino E."/>
            <person name="Cuine S."/>
            <person name="Li-Beisson Y."/>
            <person name="Delledonne M."/>
            <person name="Ballottari M."/>
        </authorList>
    </citation>
    <scope>NUCLEOTIDE SEQUENCE</scope>
    <source>
        <strain evidence="11">211/11P</strain>
    </source>
</reference>
<sequence length="630" mass="70747">MEVEHADEGAAAASAASQAAPGTAAPAKDQEAPTAIEKMAAEILERLNFQVGGKLAEVEEQLALARAPGQGRSQPTKPEKYDGARGQADQWCFAMEQYFTVCNITDPHRASFAGAMLTGSALVWWRAASQEAEPIVTWDQFKANLLYNFKHIDNVKLARNRLRSLRQRASVDSYYIEFSKALFEIPGITEDEKMDRFYAGLKQPLQREIILREPSSFNELVKLAHKLDQVLFEAGKWERSELFRRPDGGRQAGRGAIGQYRPNYSSGSNGPTPMELGALQHSDSAGTSRQHARNNLTPAERERLYPELLKFSAEFHRDTAVFPGIVMVDGGSTGNFISQSFAQDCGYRCPKLGRIVTVRLADGTAYSNIRTATVTFATPGYTETLQAQVLPALEGSRLLREFADVFPEQVPPGLPPSRSVMHQIELEPGHQPPSRALYRLSPKEQDVLKTQLDELLRHGFIRPSKSPYGAPVLFVKKKGGGDDNLRMCIDHRALNKLTIKNKYPLPRIDELLDRFHGAKIFSKIDLRSGYHQIRIAPEDVEKTAFRTSYGHYEWLVMSFGLCNAPATFQSVLHEMFSPYLDKFVVIYIDDIGIYSKTEEEHEEHLRTVLQILRREKFYAKLSTTLRAILV</sequence>
<dbReference type="InterPro" id="IPR000477">
    <property type="entry name" value="RT_dom"/>
</dbReference>
<dbReference type="InterPro" id="IPR053134">
    <property type="entry name" value="RNA-dir_DNA_polymerase"/>
</dbReference>
<dbReference type="SUPFAM" id="SSF56672">
    <property type="entry name" value="DNA/RNA polymerases"/>
    <property type="match status" value="1"/>
</dbReference>
<feature type="domain" description="Retrotransposon gag" evidence="10">
    <location>
        <begin position="114"/>
        <end position="202"/>
    </location>
</feature>
<keyword evidence="6" id="KW-0378">Hydrolase</keyword>
<reference evidence="11" key="2">
    <citation type="submission" date="2020-11" db="EMBL/GenBank/DDBJ databases">
        <authorList>
            <person name="Cecchin M."/>
            <person name="Marcolungo L."/>
            <person name="Rossato M."/>
            <person name="Girolomoni L."/>
            <person name="Cosentino E."/>
            <person name="Cuine S."/>
            <person name="Li-Beisson Y."/>
            <person name="Delledonne M."/>
            <person name="Ballottari M."/>
        </authorList>
    </citation>
    <scope>NUCLEOTIDE SEQUENCE</scope>
    <source>
        <strain evidence="11">211/11P</strain>
        <tissue evidence="11">Whole cell</tissue>
    </source>
</reference>
<name>A0A9D4TG29_CHLVU</name>
<evidence type="ECO:0000259" key="10">
    <source>
        <dbReference type="Pfam" id="PF03732"/>
    </source>
</evidence>
<dbReference type="GO" id="GO:0008233">
    <property type="term" value="F:peptidase activity"/>
    <property type="evidence" value="ECO:0007669"/>
    <property type="project" value="UniProtKB-KW"/>
</dbReference>
<evidence type="ECO:0000256" key="2">
    <source>
        <dbReference type="ARBA" id="ARBA00022679"/>
    </source>
</evidence>
<evidence type="ECO:0000256" key="8">
    <source>
        <dbReference type="SAM" id="MobiDB-lite"/>
    </source>
</evidence>
<dbReference type="Proteomes" id="UP001055712">
    <property type="component" value="Unassembled WGS sequence"/>
</dbReference>
<feature type="region of interest" description="Disordered" evidence="8">
    <location>
        <begin position="248"/>
        <end position="294"/>
    </location>
</feature>
<dbReference type="CDD" id="cd00303">
    <property type="entry name" value="retropepsin_like"/>
    <property type="match status" value="1"/>
</dbReference>
<dbReference type="Pfam" id="PF03732">
    <property type="entry name" value="Retrotrans_gag"/>
    <property type="match status" value="1"/>
</dbReference>
<gene>
    <name evidence="11" type="ORF">D9Q98_008073</name>
</gene>
<keyword evidence="2" id="KW-0808">Transferase</keyword>
<feature type="compositionally biased region" description="Polar residues" evidence="8">
    <location>
        <begin position="262"/>
        <end position="271"/>
    </location>
</feature>
<comment type="caution">
    <text evidence="11">The sequence shown here is derived from an EMBL/GenBank/DDBJ whole genome shotgun (WGS) entry which is preliminary data.</text>
</comment>
<organism evidence="11 12">
    <name type="scientific">Chlorella vulgaris</name>
    <name type="common">Green alga</name>
    <dbReference type="NCBI Taxonomy" id="3077"/>
    <lineage>
        <taxon>Eukaryota</taxon>
        <taxon>Viridiplantae</taxon>
        <taxon>Chlorophyta</taxon>
        <taxon>core chlorophytes</taxon>
        <taxon>Trebouxiophyceae</taxon>
        <taxon>Chlorellales</taxon>
        <taxon>Chlorellaceae</taxon>
        <taxon>Chlorella clade</taxon>
        <taxon>Chlorella</taxon>
    </lineage>
</organism>
<feature type="compositionally biased region" description="Low complexity" evidence="8">
    <location>
        <begin position="9"/>
        <end position="27"/>
    </location>
</feature>
<evidence type="ECO:0000256" key="6">
    <source>
        <dbReference type="ARBA" id="ARBA00022801"/>
    </source>
</evidence>
<dbReference type="EMBL" id="SIDB01000012">
    <property type="protein sequence ID" value="KAI3424683.1"/>
    <property type="molecule type" value="Genomic_DNA"/>
</dbReference>
<dbReference type="Pfam" id="PF00078">
    <property type="entry name" value="RVT_1"/>
    <property type="match status" value="1"/>
</dbReference>
<accession>A0A9D4TG29</accession>
<dbReference type="Gene3D" id="3.30.70.270">
    <property type="match status" value="1"/>
</dbReference>
<evidence type="ECO:0008006" key="13">
    <source>
        <dbReference type="Google" id="ProtNLM"/>
    </source>
</evidence>
<proteinExistence type="predicted"/>
<keyword evidence="5" id="KW-0255">Endonuclease</keyword>
<dbReference type="InterPro" id="IPR043502">
    <property type="entry name" value="DNA/RNA_pol_sf"/>
</dbReference>
<dbReference type="PANTHER" id="PTHR24559:SF444">
    <property type="entry name" value="REVERSE TRANSCRIPTASE DOMAIN-CONTAINING PROTEIN"/>
    <property type="match status" value="1"/>
</dbReference>
<dbReference type="GO" id="GO:0006508">
    <property type="term" value="P:proteolysis"/>
    <property type="evidence" value="ECO:0007669"/>
    <property type="project" value="UniProtKB-KW"/>
</dbReference>
<evidence type="ECO:0000256" key="1">
    <source>
        <dbReference type="ARBA" id="ARBA00022670"/>
    </source>
</evidence>
<dbReference type="Gene3D" id="3.10.10.10">
    <property type="entry name" value="HIV Type 1 Reverse Transcriptase, subunit A, domain 1"/>
    <property type="match status" value="1"/>
</dbReference>
<evidence type="ECO:0000256" key="4">
    <source>
        <dbReference type="ARBA" id="ARBA00022722"/>
    </source>
</evidence>
<dbReference type="GO" id="GO:0003964">
    <property type="term" value="F:RNA-directed DNA polymerase activity"/>
    <property type="evidence" value="ECO:0007669"/>
    <property type="project" value="UniProtKB-KW"/>
</dbReference>
<dbReference type="GO" id="GO:0004519">
    <property type="term" value="F:endonuclease activity"/>
    <property type="evidence" value="ECO:0007669"/>
    <property type="project" value="UniProtKB-KW"/>
</dbReference>